<comment type="similarity">
    <text evidence="1">Belongs to the UPF0213 family.</text>
</comment>
<evidence type="ECO:0000313" key="4">
    <source>
        <dbReference type="Proteomes" id="UP000034492"/>
    </source>
</evidence>
<protein>
    <recommendedName>
        <fullName evidence="2">GIY-YIG domain-containing protein</fullName>
    </recommendedName>
</protein>
<evidence type="ECO:0000259" key="2">
    <source>
        <dbReference type="PROSITE" id="PS50164"/>
    </source>
</evidence>
<dbReference type="InterPro" id="IPR035901">
    <property type="entry name" value="GIY-YIG_endonuc_sf"/>
</dbReference>
<reference evidence="3 4" key="1">
    <citation type="journal article" date="2015" name="Nature">
        <title>rRNA introns, odd ribosomes, and small enigmatic genomes across a large radiation of phyla.</title>
        <authorList>
            <person name="Brown C.T."/>
            <person name="Hug L.A."/>
            <person name="Thomas B.C."/>
            <person name="Sharon I."/>
            <person name="Castelle C.J."/>
            <person name="Singh A."/>
            <person name="Wilkins M.J."/>
            <person name="Williams K.H."/>
            <person name="Banfield J.F."/>
        </authorList>
    </citation>
    <scope>NUCLEOTIDE SEQUENCE [LARGE SCALE GENOMIC DNA]</scope>
</reference>
<dbReference type="EMBL" id="LBSA01000005">
    <property type="protein sequence ID" value="KKQ10397.1"/>
    <property type="molecule type" value="Genomic_DNA"/>
</dbReference>
<dbReference type="PANTHER" id="PTHR34477">
    <property type="entry name" value="UPF0213 PROTEIN YHBQ"/>
    <property type="match status" value="1"/>
</dbReference>
<organism evidence="3 4">
    <name type="scientific">Candidatus Daviesbacteria bacterium GW2011_GWB1_36_5</name>
    <dbReference type="NCBI Taxonomy" id="1618426"/>
    <lineage>
        <taxon>Bacteria</taxon>
        <taxon>Candidatus Daviesiibacteriota</taxon>
    </lineage>
</organism>
<gene>
    <name evidence="3" type="ORF">US19_C0005G0009</name>
</gene>
<feature type="domain" description="GIY-YIG" evidence="2">
    <location>
        <begin position="4"/>
        <end position="80"/>
    </location>
</feature>
<dbReference type="Pfam" id="PF01541">
    <property type="entry name" value="GIY-YIG"/>
    <property type="match status" value="1"/>
</dbReference>
<name>A0A0G0EY30_9BACT</name>
<comment type="caution">
    <text evidence="3">The sequence shown here is derived from an EMBL/GenBank/DDBJ whole genome shotgun (WGS) entry which is preliminary data.</text>
</comment>
<dbReference type="InterPro" id="IPR000305">
    <property type="entry name" value="GIY-YIG_endonuc"/>
</dbReference>
<dbReference type="InterPro" id="IPR050190">
    <property type="entry name" value="UPF0213_domain"/>
</dbReference>
<dbReference type="SUPFAM" id="SSF82771">
    <property type="entry name" value="GIY-YIG endonuclease"/>
    <property type="match status" value="1"/>
</dbReference>
<dbReference type="Gene3D" id="3.40.1440.10">
    <property type="entry name" value="GIY-YIG endonuclease"/>
    <property type="match status" value="1"/>
</dbReference>
<dbReference type="CDD" id="cd10448">
    <property type="entry name" value="GIY-YIG_unchar_3"/>
    <property type="match status" value="1"/>
</dbReference>
<sequence>MPNKQYYVYILSNFSKTVLYCGVTNDLKRRVWEHKQNLVQGFSQKYQIHHLVYFEIFQDPENAILREKQIKNYSRLKKEKIILEFNPKLKDLYEEIIE</sequence>
<dbReference type="AlphaFoldDB" id="A0A0G0EY30"/>
<dbReference type="PANTHER" id="PTHR34477:SF5">
    <property type="entry name" value="BSL5627 PROTEIN"/>
    <property type="match status" value="1"/>
</dbReference>
<evidence type="ECO:0000313" key="3">
    <source>
        <dbReference type="EMBL" id="KKQ10397.1"/>
    </source>
</evidence>
<accession>A0A0G0EY30</accession>
<evidence type="ECO:0000256" key="1">
    <source>
        <dbReference type="ARBA" id="ARBA00007435"/>
    </source>
</evidence>
<dbReference type="PROSITE" id="PS50164">
    <property type="entry name" value="GIY_YIG"/>
    <property type="match status" value="1"/>
</dbReference>
<proteinExistence type="inferred from homology"/>
<dbReference type="Proteomes" id="UP000034492">
    <property type="component" value="Unassembled WGS sequence"/>
</dbReference>